<dbReference type="RefSeq" id="WP_093327406.1">
    <property type="nucleotide sequence ID" value="NZ_AP027363.1"/>
</dbReference>
<evidence type="ECO:0000259" key="3">
    <source>
        <dbReference type="Pfam" id="PF03364"/>
    </source>
</evidence>
<evidence type="ECO:0000256" key="2">
    <source>
        <dbReference type="ARBA" id="ARBA00022649"/>
    </source>
</evidence>
<dbReference type="GO" id="GO:0045333">
    <property type="term" value="P:cellular respiration"/>
    <property type="evidence" value="ECO:0007669"/>
    <property type="project" value="InterPro"/>
</dbReference>
<dbReference type="InterPro" id="IPR005031">
    <property type="entry name" value="COQ10_START"/>
</dbReference>
<dbReference type="PANTHER" id="PTHR12901">
    <property type="entry name" value="SPERM PROTEIN HOMOLOG"/>
    <property type="match status" value="1"/>
</dbReference>
<dbReference type="InterPro" id="IPR023393">
    <property type="entry name" value="START-like_dom_sf"/>
</dbReference>
<keyword evidence="5" id="KW-1185">Reference proteome</keyword>
<dbReference type="GO" id="GO:0048039">
    <property type="term" value="F:ubiquinone binding"/>
    <property type="evidence" value="ECO:0007669"/>
    <property type="project" value="InterPro"/>
</dbReference>
<dbReference type="Pfam" id="PF03364">
    <property type="entry name" value="Polyketide_cyc"/>
    <property type="match status" value="1"/>
</dbReference>
<proteinExistence type="inferred from homology"/>
<dbReference type="STRING" id="349064.SAMN05660429_00499"/>
<protein>
    <submittedName>
        <fullName evidence="4">Ribosome association toxin PasT (RatA) of the RatAB toxin-antitoxin module</fullName>
    </submittedName>
</protein>
<sequence>MPVVNRSSLVMHSAEQMFQLINDIAAYPEFVPDCHDSKVLESSDSQMTASLLVAKGGIKKWFTTKNTLVSNESVEMSLVDGPFKKLTGKWHLTKLSDEACKINLELQYEFSSKVFDLAFGKAFNHMANNMVQAFIARAKDKFGGANG</sequence>
<dbReference type="PANTHER" id="PTHR12901:SF10">
    <property type="entry name" value="COENZYME Q-BINDING PROTEIN COQ10, MITOCHONDRIAL"/>
    <property type="match status" value="1"/>
</dbReference>
<gene>
    <name evidence="4" type="ORF">SAMN05660429_00499</name>
</gene>
<dbReference type="EMBL" id="FOHK01000002">
    <property type="protein sequence ID" value="SES82388.1"/>
    <property type="molecule type" value="Genomic_DNA"/>
</dbReference>
<dbReference type="AlphaFoldDB" id="A0A1H9ZLF9"/>
<evidence type="ECO:0000256" key="1">
    <source>
        <dbReference type="ARBA" id="ARBA00008918"/>
    </source>
</evidence>
<comment type="similarity">
    <text evidence="1">Belongs to the ribosome association toxin RatA family.</text>
</comment>
<dbReference type="CDD" id="cd07813">
    <property type="entry name" value="COQ10p_like"/>
    <property type="match status" value="1"/>
</dbReference>
<evidence type="ECO:0000313" key="4">
    <source>
        <dbReference type="EMBL" id="SES82388.1"/>
    </source>
</evidence>
<dbReference type="OrthoDB" id="9804759at2"/>
<evidence type="ECO:0000313" key="5">
    <source>
        <dbReference type="Proteomes" id="UP000199308"/>
    </source>
</evidence>
<name>A0A1H9ZLF9_THASX</name>
<keyword evidence="2" id="KW-1277">Toxin-antitoxin system</keyword>
<dbReference type="SUPFAM" id="SSF55961">
    <property type="entry name" value="Bet v1-like"/>
    <property type="match status" value="1"/>
</dbReference>
<reference evidence="4 5" key="1">
    <citation type="submission" date="2016-10" db="EMBL/GenBank/DDBJ databases">
        <authorList>
            <person name="de Groot N.N."/>
        </authorList>
    </citation>
    <scope>NUCLEOTIDE SEQUENCE [LARGE SCALE GENOMIC DNA]</scope>
    <source>
        <strain evidence="4 5">DSM 19706</strain>
    </source>
</reference>
<dbReference type="Proteomes" id="UP000199308">
    <property type="component" value="Unassembled WGS sequence"/>
</dbReference>
<accession>A0A1H9ZLF9</accession>
<feature type="domain" description="Coenzyme Q-binding protein COQ10 START" evidence="3">
    <location>
        <begin position="12"/>
        <end position="134"/>
    </location>
</feature>
<dbReference type="InterPro" id="IPR044996">
    <property type="entry name" value="COQ10-like"/>
</dbReference>
<dbReference type="Gene3D" id="3.30.530.20">
    <property type="match status" value="1"/>
</dbReference>
<organism evidence="4 5">
    <name type="scientific">Thalassotalea agarivorans</name>
    <name type="common">Thalassomonas agarivorans</name>
    <dbReference type="NCBI Taxonomy" id="349064"/>
    <lineage>
        <taxon>Bacteria</taxon>
        <taxon>Pseudomonadati</taxon>
        <taxon>Pseudomonadota</taxon>
        <taxon>Gammaproteobacteria</taxon>
        <taxon>Alteromonadales</taxon>
        <taxon>Colwelliaceae</taxon>
        <taxon>Thalassotalea</taxon>
    </lineage>
</organism>